<reference evidence="6 7" key="1">
    <citation type="journal article" date="2016" name="Eur. J. Clin. Microbiol. Infect. Dis.">
        <title>Whole genome sequencing as a tool for phylogenetic analysis of clinical strains of Mitis group streptococci.</title>
        <authorList>
            <person name="Rasmussen L.H."/>
            <person name="Dargis R."/>
            <person name="Hojholt K."/>
            <person name="Christensen J.J."/>
            <person name="Skovgaard O."/>
            <person name="Justesen U.S."/>
            <person name="Rosenvinge F.S."/>
            <person name="Moser C."/>
            <person name="Lukjancenko O."/>
            <person name="Rasmussen S."/>
            <person name="Nielsen X.C."/>
        </authorList>
    </citation>
    <scope>NUCLEOTIDE SEQUENCE [LARGE SCALE GENOMIC DNA]</scope>
    <source>
        <strain evidence="6 7">RH_13585_10</strain>
    </source>
</reference>
<dbReference type="InterPro" id="IPR049964">
    <property type="entry name" value="NanA_rpt"/>
</dbReference>
<dbReference type="NCBIfam" id="NF043031">
    <property type="entry name" value="SIALI-17"/>
    <property type="match status" value="2"/>
</dbReference>
<feature type="domain" description="Gram-positive cocci surface proteins LPxTG" evidence="5">
    <location>
        <begin position="158"/>
        <end position="192"/>
    </location>
</feature>
<dbReference type="Pfam" id="PF00746">
    <property type="entry name" value="Gram_pos_anchor"/>
    <property type="match status" value="1"/>
</dbReference>
<dbReference type="InterPro" id="IPR019931">
    <property type="entry name" value="LPXTG_anchor"/>
</dbReference>
<evidence type="ECO:0000256" key="2">
    <source>
        <dbReference type="ARBA" id="ARBA00022525"/>
    </source>
</evidence>
<keyword evidence="1" id="KW-0134">Cell wall</keyword>
<evidence type="ECO:0000256" key="1">
    <source>
        <dbReference type="ARBA" id="ARBA00022512"/>
    </source>
</evidence>
<dbReference type="EMBL" id="NCVA01000039">
    <property type="protein sequence ID" value="ORO83858.1"/>
    <property type="molecule type" value="Genomic_DNA"/>
</dbReference>
<keyword evidence="4" id="KW-0572">Peptidoglycan-anchor</keyword>
<evidence type="ECO:0000313" key="7">
    <source>
        <dbReference type="Proteomes" id="UP000193064"/>
    </source>
</evidence>
<evidence type="ECO:0000256" key="4">
    <source>
        <dbReference type="ARBA" id="ARBA00023088"/>
    </source>
</evidence>
<dbReference type="PROSITE" id="PS50847">
    <property type="entry name" value="GRAM_POS_ANCHORING"/>
    <property type="match status" value="1"/>
</dbReference>
<feature type="non-terminal residue" evidence="6">
    <location>
        <position position="1"/>
    </location>
</feature>
<evidence type="ECO:0000256" key="3">
    <source>
        <dbReference type="ARBA" id="ARBA00022729"/>
    </source>
</evidence>
<protein>
    <recommendedName>
        <fullName evidence="5">Gram-positive cocci surface proteins LPxTG domain-containing protein</fullName>
    </recommendedName>
</protein>
<dbReference type="RefSeq" id="WP_142358222.1">
    <property type="nucleotide sequence ID" value="NZ_NCVA01000039.1"/>
</dbReference>
<dbReference type="Proteomes" id="UP000193064">
    <property type="component" value="Unassembled WGS sequence"/>
</dbReference>
<comment type="caution">
    <text evidence="6">The sequence shown here is derived from an EMBL/GenBank/DDBJ whole genome shotgun (WGS) entry which is preliminary data.</text>
</comment>
<dbReference type="NCBIfam" id="TIGR01167">
    <property type="entry name" value="LPXTG_anchor"/>
    <property type="match status" value="1"/>
</dbReference>
<dbReference type="AlphaFoldDB" id="A0A1X1JBE3"/>
<keyword evidence="2" id="KW-0964">Secreted</keyword>
<proteinExistence type="predicted"/>
<evidence type="ECO:0000313" key="6">
    <source>
        <dbReference type="EMBL" id="ORO83858.1"/>
    </source>
</evidence>
<name>A0A1X1JBE3_STROR</name>
<organism evidence="6 7">
    <name type="scientific">Streptococcus oralis subsp. dentisani</name>
    <dbReference type="NCBI Taxonomy" id="1458253"/>
    <lineage>
        <taxon>Bacteria</taxon>
        <taxon>Bacillati</taxon>
        <taxon>Bacillota</taxon>
        <taxon>Bacilli</taxon>
        <taxon>Lactobacillales</taxon>
        <taxon>Streptococcaceae</taxon>
        <taxon>Streptococcus</taxon>
    </lineage>
</organism>
<keyword evidence="3" id="KW-0732">Signal</keyword>
<sequence length="192" mass="20388">SSLQTFAIRNGGSLLDVKLVWEGGKAEFYELASFYQELTEEAVQSSKGEEPAPVLEVPEFTGGVNAVEALVHELPEYTGPVATVGDQAAPTVEKPEFKGGVNAVMALVHELPEYTGPLATVGDQAAPTVEKPEFKLSSLEKTQTSGAPVQIAKEDKRLPETGEKQSETAIFLASVGLALSAIFVAKSKKEIN</sequence>
<accession>A0A1X1JBE3</accession>
<evidence type="ECO:0000259" key="5">
    <source>
        <dbReference type="PROSITE" id="PS50847"/>
    </source>
</evidence>
<gene>
    <name evidence="6" type="ORF">B7705_02775</name>
</gene>